<dbReference type="OrthoDB" id="2730619at2759"/>
<gene>
    <name evidence="1" type="ORF">N0V93_009519</name>
</gene>
<organism evidence="1 2">
    <name type="scientific">Gnomoniopsis smithogilvyi</name>
    <dbReference type="NCBI Taxonomy" id="1191159"/>
    <lineage>
        <taxon>Eukaryota</taxon>
        <taxon>Fungi</taxon>
        <taxon>Dikarya</taxon>
        <taxon>Ascomycota</taxon>
        <taxon>Pezizomycotina</taxon>
        <taxon>Sordariomycetes</taxon>
        <taxon>Sordariomycetidae</taxon>
        <taxon>Diaporthales</taxon>
        <taxon>Gnomoniaceae</taxon>
        <taxon>Gnomoniopsis</taxon>
    </lineage>
</organism>
<dbReference type="EMBL" id="JAPEVB010000006">
    <property type="protein sequence ID" value="KAJ4386621.1"/>
    <property type="molecule type" value="Genomic_DNA"/>
</dbReference>
<dbReference type="AlphaFoldDB" id="A0A9W9CSW3"/>
<accession>A0A9W9CSW3</accession>
<dbReference type="Pfam" id="PF18951">
    <property type="entry name" value="DUF5695"/>
    <property type="match status" value="1"/>
</dbReference>
<keyword evidence="2" id="KW-1185">Reference proteome</keyword>
<dbReference type="Proteomes" id="UP001140453">
    <property type="component" value="Unassembled WGS sequence"/>
</dbReference>
<comment type="caution">
    <text evidence="1">The sequence shown here is derived from an EMBL/GenBank/DDBJ whole genome shotgun (WGS) entry which is preliminary data.</text>
</comment>
<evidence type="ECO:0008006" key="3">
    <source>
        <dbReference type="Google" id="ProtNLM"/>
    </source>
</evidence>
<evidence type="ECO:0000313" key="2">
    <source>
        <dbReference type="Proteomes" id="UP001140453"/>
    </source>
</evidence>
<name>A0A9W9CSW3_9PEZI</name>
<proteinExistence type="predicted"/>
<evidence type="ECO:0000313" key="1">
    <source>
        <dbReference type="EMBL" id="KAJ4386621.1"/>
    </source>
</evidence>
<sequence length="914" mass="98879">MAIYDSNMKVMPCDLLRYLLISTVLGQGDHLGLTDGYLNFSTQNFDLELVHDAQLLVSLKAAGGTFDFLPYGYLPVRAGNGQYHWGDVTFRYRAVGSTAWINGDSSSARNPVTAITTSNSTFGTVLAASTLAKTLPTNTSTLSVTRQWLDVGGDLGLSFTLTNTGETAIELGSLGFPAEFNNIFTNYSAAETQQYCSLSDPYIGMHAGYIRVSPINGNGAALVVTALGDTPMEAYRNLDEPYYDSTAYGSQVFEGLYEWQTLTKAWAENEWNASDPWNVPSSKTIAAGASLTFGLKFSLSDGGIKEIDEAVQAQGVPYARGIPGYIVPQDLTAQLIVKPGSAGDVANISVEPAGSLSVSQVSTGLYSVTPSTAAFGRVRLTLTYTSGQIQTVHYYIVKSGPDHLAALGSFLTNEQYYTNISDPFGRAPSVISYDHDVMAQVLQDDRVWIAGLSDEAGAGSFLAASMKQAAQPNADEIAKLEESVDGVLFKTLQPDDGSYAVRKSIFYYGHPNYTYSSAYDWTGWESWTEDEAYATDRAYDYVHVAASYWALYRAGRAYEGLLTHHAWDWYLNQSYSTVMAAMAQDSSGNWLVGYSTDGLMGETVFGEILTDLTREGFADKASAFESKMRARAELWSTMEDPFGSEMAWDSTGQEGVYYWSKYFADNATFEKTLGTVLGFQPTVAHWGWNGNARRYWDNLYGGKLERIERQIHHYGSGLNALVALSAFRSDPTDDYLLRIGYGGMNGPLSNIHDDGFAAASFHSFPETLAWDGYSGDYGPNHVGLILGTGTYLAEDDDLGLVAYGGTVESSGDGSVVVTPKDVARRKAFVGPLGLLIEIDAGVIQNFTYTSGSSSLKVTLGQLASVPKTNSTVVWLSSEDGDASFSASGSGVTQTRLGWQVPLSSDNVVVNIAPS</sequence>
<protein>
    <recommendedName>
        <fullName evidence="3">Glycoside hydrolase family 43 protein</fullName>
    </recommendedName>
</protein>
<dbReference type="InterPro" id="IPR043750">
    <property type="entry name" value="DUF5695"/>
</dbReference>
<reference evidence="1" key="1">
    <citation type="submission" date="2022-10" db="EMBL/GenBank/DDBJ databases">
        <title>Tapping the CABI collections for fungal endophytes: first genome assemblies for Collariella, Neodidymelliopsis, Ascochyta clinopodiicola, Didymella pomorum, Didymosphaeria variabile, Neocosmospora piperis and Neocucurbitaria cava.</title>
        <authorList>
            <person name="Hill R."/>
        </authorList>
    </citation>
    <scope>NUCLEOTIDE SEQUENCE</scope>
    <source>
        <strain evidence="1">IMI 355082</strain>
    </source>
</reference>